<dbReference type="EMBL" id="LVVZ01000032">
    <property type="protein sequence ID" value="OKL42864.1"/>
    <property type="molecule type" value="Genomic_DNA"/>
</dbReference>
<proteinExistence type="predicted"/>
<comment type="caution">
    <text evidence="2">The sequence shown here is derived from an EMBL/GenBank/DDBJ whole genome shotgun (WGS) entry which is preliminary data.</text>
</comment>
<evidence type="ECO:0000256" key="1">
    <source>
        <dbReference type="SAM" id="MobiDB-lite"/>
    </source>
</evidence>
<dbReference type="AlphaFoldDB" id="A0A1U7JDU7"/>
<dbReference type="RefSeq" id="WP_036489650.1">
    <property type="nucleotide sequence ID" value="NZ_LVVZ01000032.1"/>
</dbReference>
<dbReference type="STRING" id="197461.A3843_17000"/>
<sequence>MMQATHLRDDHTEHGMMIDPVTGPNAPLSMPVQDLSPIRFGVPELLGVLSRLVPGMNRQKDPA</sequence>
<keyword evidence="3" id="KW-1185">Reference proteome</keyword>
<evidence type="ECO:0000313" key="3">
    <source>
        <dbReference type="Proteomes" id="UP000185783"/>
    </source>
</evidence>
<organism evidence="2 3">
    <name type="scientific">Pseudovibrio exalbescens</name>
    <dbReference type="NCBI Taxonomy" id="197461"/>
    <lineage>
        <taxon>Bacteria</taxon>
        <taxon>Pseudomonadati</taxon>
        <taxon>Pseudomonadota</taxon>
        <taxon>Alphaproteobacteria</taxon>
        <taxon>Hyphomicrobiales</taxon>
        <taxon>Stappiaceae</taxon>
        <taxon>Pseudovibrio</taxon>
    </lineage>
</organism>
<feature type="region of interest" description="Disordered" evidence="1">
    <location>
        <begin position="1"/>
        <end position="30"/>
    </location>
</feature>
<protein>
    <submittedName>
        <fullName evidence="2">Uncharacterized protein</fullName>
    </submittedName>
</protein>
<accession>A0A1U7JDU7</accession>
<name>A0A1U7JDU7_9HYPH</name>
<dbReference type="Proteomes" id="UP000185783">
    <property type="component" value="Unassembled WGS sequence"/>
</dbReference>
<feature type="compositionally biased region" description="Basic and acidic residues" evidence="1">
    <location>
        <begin position="1"/>
        <end position="16"/>
    </location>
</feature>
<evidence type="ECO:0000313" key="2">
    <source>
        <dbReference type="EMBL" id="OKL42864.1"/>
    </source>
</evidence>
<reference evidence="2 3" key="1">
    <citation type="submission" date="2016-03" db="EMBL/GenBank/DDBJ databases">
        <title>Genome sequence of Nesiotobacter sp. nov., a moderately halophilic alphaproteobacterium isolated from the Yellow Sea, China.</title>
        <authorList>
            <person name="Zhang G."/>
            <person name="Zhang R."/>
        </authorList>
    </citation>
    <scope>NUCLEOTIDE SEQUENCE [LARGE SCALE GENOMIC DNA]</scope>
    <source>
        <strain evidence="2 3">WB1-6</strain>
    </source>
</reference>
<gene>
    <name evidence="2" type="ORF">A3843_17000</name>
</gene>